<reference evidence="1 2" key="1">
    <citation type="submission" date="2024-11" db="EMBL/GenBank/DDBJ databases">
        <title>Chromosome-level genome assembly of the freshwater bivalve Anodonta woodiana.</title>
        <authorList>
            <person name="Chen X."/>
        </authorList>
    </citation>
    <scope>NUCLEOTIDE SEQUENCE [LARGE SCALE GENOMIC DNA]</scope>
    <source>
        <strain evidence="1">MN2024</strain>
        <tissue evidence="1">Gills</tissue>
    </source>
</reference>
<sequence>SISSVLEEGCVLPIQQYQLCDGRRLCLDYPAASALCWSKVVSCVSGSISYVM</sequence>
<comment type="caution">
    <text evidence="1">The sequence shown here is derived from an EMBL/GenBank/DDBJ whole genome shotgun (WGS) entry which is preliminary data.</text>
</comment>
<dbReference type="Proteomes" id="UP001634394">
    <property type="component" value="Unassembled WGS sequence"/>
</dbReference>
<feature type="non-terminal residue" evidence="1">
    <location>
        <position position="52"/>
    </location>
</feature>
<proteinExistence type="predicted"/>
<gene>
    <name evidence="1" type="ORF">ACJMK2_002479</name>
</gene>
<organism evidence="1 2">
    <name type="scientific">Sinanodonta woodiana</name>
    <name type="common">Chinese pond mussel</name>
    <name type="synonym">Anodonta woodiana</name>
    <dbReference type="NCBI Taxonomy" id="1069815"/>
    <lineage>
        <taxon>Eukaryota</taxon>
        <taxon>Metazoa</taxon>
        <taxon>Spiralia</taxon>
        <taxon>Lophotrochozoa</taxon>
        <taxon>Mollusca</taxon>
        <taxon>Bivalvia</taxon>
        <taxon>Autobranchia</taxon>
        <taxon>Heteroconchia</taxon>
        <taxon>Palaeoheterodonta</taxon>
        <taxon>Unionida</taxon>
        <taxon>Unionoidea</taxon>
        <taxon>Unionidae</taxon>
        <taxon>Unioninae</taxon>
        <taxon>Sinanodonta</taxon>
    </lineage>
</organism>
<evidence type="ECO:0000313" key="2">
    <source>
        <dbReference type="Proteomes" id="UP001634394"/>
    </source>
</evidence>
<name>A0ABD3XW13_SINWO</name>
<accession>A0ABD3XW13</accession>
<protein>
    <submittedName>
        <fullName evidence="1">Uncharacterized protein</fullName>
    </submittedName>
</protein>
<keyword evidence="2" id="KW-1185">Reference proteome</keyword>
<evidence type="ECO:0000313" key="1">
    <source>
        <dbReference type="EMBL" id="KAL3890187.1"/>
    </source>
</evidence>
<dbReference type="EMBL" id="JBJQND010000001">
    <property type="protein sequence ID" value="KAL3890187.1"/>
    <property type="molecule type" value="Genomic_DNA"/>
</dbReference>
<feature type="non-terminal residue" evidence="1">
    <location>
        <position position="1"/>
    </location>
</feature>
<dbReference type="AlphaFoldDB" id="A0ABD3XW13"/>